<dbReference type="PANTHER" id="PTHR10127">
    <property type="entry name" value="DISCOIDIN, CUB, EGF, LAMININ , AND ZINC METALLOPROTEASE DOMAIN CONTAINING"/>
    <property type="match status" value="1"/>
</dbReference>
<keyword evidence="1 2" id="KW-0479">Metal-binding</keyword>
<keyword evidence="1 2" id="KW-0862">Zinc</keyword>
<dbReference type="InterPro" id="IPR001506">
    <property type="entry name" value="Peptidase_M12A"/>
</dbReference>
<dbReference type="GO" id="GO:0006508">
    <property type="term" value="P:proteolysis"/>
    <property type="evidence" value="ECO:0007669"/>
    <property type="project" value="UniProtKB-KW"/>
</dbReference>
<dbReference type="GO" id="GO:0004222">
    <property type="term" value="F:metalloendopeptidase activity"/>
    <property type="evidence" value="ECO:0007669"/>
    <property type="project" value="UniProtKB-UniRule"/>
</dbReference>
<dbReference type="SMART" id="SM00235">
    <property type="entry name" value="ZnMc"/>
    <property type="match status" value="1"/>
</dbReference>
<accession>A0A9Q1D799</accession>
<name>A0A9Q1D799_CONCO</name>
<dbReference type="PROSITE" id="PS51864">
    <property type="entry name" value="ASTACIN"/>
    <property type="match status" value="1"/>
</dbReference>
<dbReference type="InterPro" id="IPR034035">
    <property type="entry name" value="Astacin-like_dom"/>
</dbReference>
<evidence type="ECO:0000256" key="1">
    <source>
        <dbReference type="PROSITE-ProRule" id="PRU01211"/>
    </source>
</evidence>
<keyword evidence="1 2" id="KW-0482">Metalloprotease</keyword>
<comment type="cofactor">
    <cofactor evidence="1 2">
        <name>Zn(2+)</name>
        <dbReference type="ChEBI" id="CHEBI:29105"/>
    </cofactor>
    <text evidence="1 2">Binds 1 zinc ion per subunit.</text>
</comment>
<feature type="binding site" evidence="1">
    <location>
        <position position="156"/>
    </location>
    <ligand>
        <name>Zn(2+)</name>
        <dbReference type="ChEBI" id="CHEBI:29105"/>
        <note>catalytic</note>
    </ligand>
</feature>
<dbReference type="AlphaFoldDB" id="A0A9Q1D799"/>
<feature type="binding site" evidence="1">
    <location>
        <position position="152"/>
    </location>
    <ligand>
        <name>Zn(2+)</name>
        <dbReference type="ChEBI" id="CHEBI:29105"/>
        <note>catalytic</note>
    </ligand>
</feature>
<dbReference type="EC" id="3.4.24.-" evidence="2"/>
<keyword evidence="1 2" id="KW-0378">Hydrolase</keyword>
<organism evidence="4 5">
    <name type="scientific">Conger conger</name>
    <name type="common">Conger eel</name>
    <name type="synonym">Muraena conger</name>
    <dbReference type="NCBI Taxonomy" id="82655"/>
    <lineage>
        <taxon>Eukaryota</taxon>
        <taxon>Metazoa</taxon>
        <taxon>Chordata</taxon>
        <taxon>Craniata</taxon>
        <taxon>Vertebrata</taxon>
        <taxon>Euteleostomi</taxon>
        <taxon>Actinopterygii</taxon>
        <taxon>Neopterygii</taxon>
        <taxon>Teleostei</taxon>
        <taxon>Anguilliformes</taxon>
        <taxon>Congridae</taxon>
        <taxon>Conger</taxon>
    </lineage>
</organism>
<dbReference type="EMBL" id="JAFJMO010000012">
    <property type="protein sequence ID" value="KAJ8261102.1"/>
    <property type="molecule type" value="Genomic_DNA"/>
</dbReference>
<comment type="caution">
    <text evidence="1">Lacks conserved residue(s) required for the propagation of feature annotation.</text>
</comment>
<dbReference type="Proteomes" id="UP001152803">
    <property type="component" value="Unassembled WGS sequence"/>
</dbReference>
<dbReference type="CDD" id="cd04280">
    <property type="entry name" value="ZnMc_astacin_like"/>
    <property type="match status" value="1"/>
</dbReference>
<comment type="caution">
    <text evidence="4">The sequence shown here is derived from an EMBL/GenBank/DDBJ whole genome shotgun (WGS) entry which is preliminary data.</text>
</comment>
<dbReference type="InterPro" id="IPR006026">
    <property type="entry name" value="Peptidase_Metallo"/>
</dbReference>
<feature type="domain" description="Peptidase M12A" evidence="3">
    <location>
        <begin position="63"/>
        <end position="250"/>
    </location>
</feature>
<gene>
    <name evidence="4" type="ORF">COCON_G00168250</name>
</gene>
<keyword evidence="5" id="KW-1185">Reference proteome</keyword>
<dbReference type="Gene3D" id="3.40.390.10">
    <property type="entry name" value="Collagenase (Catalytic Domain)"/>
    <property type="match status" value="1"/>
</dbReference>
<dbReference type="PRINTS" id="PR00480">
    <property type="entry name" value="ASTACIN"/>
</dbReference>
<dbReference type="Pfam" id="PF01400">
    <property type="entry name" value="Astacin"/>
    <property type="match status" value="1"/>
</dbReference>
<dbReference type="InterPro" id="IPR024079">
    <property type="entry name" value="MetalloPept_cat_dom_sf"/>
</dbReference>
<feature type="active site" evidence="1">
    <location>
        <position position="153"/>
    </location>
</feature>
<reference evidence="4" key="1">
    <citation type="journal article" date="2023" name="Science">
        <title>Genome structures resolve the early diversification of teleost fishes.</title>
        <authorList>
            <person name="Parey E."/>
            <person name="Louis A."/>
            <person name="Montfort J."/>
            <person name="Bouchez O."/>
            <person name="Roques C."/>
            <person name="Iampietro C."/>
            <person name="Lluch J."/>
            <person name="Castinel A."/>
            <person name="Donnadieu C."/>
            <person name="Desvignes T."/>
            <person name="Floi Bucao C."/>
            <person name="Jouanno E."/>
            <person name="Wen M."/>
            <person name="Mejri S."/>
            <person name="Dirks R."/>
            <person name="Jansen H."/>
            <person name="Henkel C."/>
            <person name="Chen W.J."/>
            <person name="Zahm M."/>
            <person name="Cabau C."/>
            <person name="Klopp C."/>
            <person name="Thompson A.W."/>
            <person name="Robinson-Rechavi M."/>
            <person name="Braasch I."/>
            <person name="Lecointre G."/>
            <person name="Bobe J."/>
            <person name="Postlethwait J.H."/>
            <person name="Berthelot C."/>
            <person name="Roest Crollius H."/>
            <person name="Guiguen Y."/>
        </authorList>
    </citation>
    <scope>NUCLEOTIDE SEQUENCE</scope>
    <source>
        <strain evidence="4">Concon-B</strain>
    </source>
</reference>
<sequence length="289" mass="32201">MAIPVDRNSTILESNSAEISPAVVDTVGVGHQTENIDPEVMPELVPDGFLAREGDILEQLDKNAVGPTWLVKTGYVFVAYKIDNKLAHREKDILAAFQGISQETCVSFHAHKAEMDYLLFTYAYGCASYLGKRGGMQPVYIGDRCKIGNIIHEIMHALGFHHEHMRKDRDKHITVIYENILPEKKRNFAKVHGNTQGLPYDTGSIMHYGQHFFSCNGKETITSKNGEPIGQRIHLSLLDVQRVQLLYKCDMGNASELTTAAPLSTSTEEQTTISKVTSAPVQTQLHLLH</sequence>
<dbReference type="SUPFAM" id="SSF55486">
    <property type="entry name" value="Metalloproteases ('zincins'), catalytic domain"/>
    <property type="match status" value="1"/>
</dbReference>
<feature type="binding site" evidence="1">
    <location>
        <position position="162"/>
    </location>
    <ligand>
        <name>Zn(2+)</name>
        <dbReference type="ChEBI" id="CHEBI:29105"/>
        <note>catalytic</note>
    </ligand>
</feature>
<keyword evidence="1 2" id="KW-0645">Protease</keyword>
<evidence type="ECO:0000259" key="3">
    <source>
        <dbReference type="PROSITE" id="PS51864"/>
    </source>
</evidence>
<protein>
    <recommendedName>
        <fullName evidence="2">Metalloendopeptidase</fullName>
        <ecNumber evidence="2">3.4.24.-</ecNumber>
    </recommendedName>
</protein>
<evidence type="ECO:0000313" key="5">
    <source>
        <dbReference type="Proteomes" id="UP001152803"/>
    </source>
</evidence>
<evidence type="ECO:0000256" key="2">
    <source>
        <dbReference type="RuleBase" id="RU361183"/>
    </source>
</evidence>
<evidence type="ECO:0000313" key="4">
    <source>
        <dbReference type="EMBL" id="KAJ8261102.1"/>
    </source>
</evidence>
<proteinExistence type="predicted"/>
<dbReference type="GO" id="GO:0008270">
    <property type="term" value="F:zinc ion binding"/>
    <property type="evidence" value="ECO:0007669"/>
    <property type="project" value="UniProtKB-UniRule"/>
</dbReference>
<dbReference type="OrthoDB" id="291007at2759"/>
<dbReference type="PANTHER" id="PTHR10127:SF870">
    <property type="entry name" value="METALLOENDOPEPTIDASE"/>
    <property type="match status" value="1"/>
</dbReference>